<evidence type="ECO:0000259" key="2">
    <source>
        <dbReference type="Pfam" id="PF00487"/>
    </source>
</evidence>
<protein>
    <submittedName>
        <fullName evidence="3">Acyl-CoA desaturase</fullName>
    </submittedName>
</protein>
<evidence type="ECO:0000313" key="3">
    <source>
        <dbReference type="EMBL" id="KAA5536774.1"/>
    </source>
</evidence>
<gene>
    <name evidence="3" type="ORF">F0919_03635</name>
</gene>
<feature type="transmembrane region" description="Helical" evidence="1">
    <location>
        <begin position="236"/>
        <end position="258"/>
    </location>
</feature>
<dbReference type="PANTHER" id="PTHR19353">
    <property type="entry name" value="FATTY ACID DESATURASE 2"/>
    <property type="match status" value="1"/>
</dbReference>
<feature type="transmembrane region" description="Helical" evidence="1">
    <location>
        <begin position="210"/>
        <end position="230"/>
    </location>
</feature>
<dbReference type="GO" id="GO:0016717">
    <property type="term" value="F:oxidoreductase activity, acting on paired donors, with oxidation of a pair of donors resulting in the reduction of molecular oxygen to two molecules of water"/>
    <property type="evidence" value="ECO:0007669"/>
    <property type="project" value="TreeGrafter"/>
</dbReference>
<dbReference type="GO" id="GO:0016020">
    <property type="term" value="C:membrane"/>
    <property type="evidence" value="ECO:0007669"/>
    <property type="project" value="TreeGrafter"/>
</dbReference>
<dbReference type="EMBL" id="VWSH01000001">
    <property type="protein sequence ID" value="KAA5536774.1"/>
    <property type="molecule type" value="Genomic_DNA"/>
</dbReference>
<proteinExistence type="predicted"/>
<keyword evidence="1" id="KW-1133">Transmembrane helix</keyword>
<keyword evidence="1" id="KW-0472">Membrane</keyword>
<keyword evidence="4" id="KW-1185">Reference proteome</keyword>
<comment type="caution">
    <text evidence="3">The sequence shown here is derived from an EMBL/GenBank/DDBJ whole genome shotgun (WGS) entry which is preliminary data.</text>
</comment>
<dbReference type="Proteomes" id="UP000323632">
    <property type="component" value="Unassembled WGS sequence"/>
</dbReference>
<dbReference type="AlphaFoldDB" id="A0A5M6CNR3"/>
<dbReference type="InterPro" id="IPR005804">
    <property type="entry name" value="FA_desaturase_dom"/>
</dbReference>
<feature type="domain" description="Fatty acid desaturase" evidence="2">
    <location>
        <begin position="71"/>
        <end position="341"/>
    </location>
</feature>
<keyword evidence="1" id="KW-0812">Transmembrane</keyword>
<feature type="transmembrane region" description="Helical" evidence="1">
    <location>
        <begin position="46"/>
        <end position="64"/>
    </location>
</feature>
<feature type="transmembrane region" description="Helical" evidence="1">
    <location>
        <begin position="169"/>
        <end position="189"/>
    </location>
</feature>
<dbReference type="CDD" id="cd03506">
    <property type="entry name" value="Delta6-FADS-like"/>
    <property type="match status" value="1"/>
</dbReference>
<dbReference type="InterPro" id="IPR012171">
    <property type="entry name" value="Fatty_acid_desaturase"/>
</dbReference>
<dbReference type="GO" id="GO:0008610">
    <property type="term" value="P:lipid biosynthetic process"/>
    <property type="evidence" value="ECO:0007669"/>
    <property type="project" value="UniProtKB-ARBA"/>
</dbReference>
<dbReference type="PANTHER" id="PTHR19353:SF19">
    <property type="entry name" value="DELTA(5) FATTY ACID DESATURASE C-RELATED"/>
    <property type="match status" value="1"/>
</dbReference>
<organism evidence="3 4">
    <name type="scientific">Taibaiella lutea</name>
    <dbReference type="NCBI Taxonomy" id="2608001"/>
    <lineage>
        <taxon>Bacteria</taxon>
        <taxon>Pseudomonadati</taxon>
        <taxon>Bacteroidota</taxon>
        <taxon>Chitinophagia</taxon>
        <taxon>Chitinophagales</taxon>
        <taxon>Chitinophagaceae</taxon>
        <taxon>Taibaiella</taxon>
    </lineage>
</organism>
<dbReference type="PIRSF" id="PIRSF015921">
    <property type="entry name" value="FA_sphinglp_des"/>
    <property type="match status" value="1"/>
</dbReference>
<evidence type="ECO:0000256" key="1">
    <source>
        <dbReference type="SAM" id="Phobius"/>
    </source>
</evidence>
<dbReference type="Pfam" id="PF00487">
    <property type="entry name" value="FA_desaturase"/>
    <property type="match status" value="1"/>
</dbReference>
<dbReference type="RefSeq" id="WP_150031351.1">
    <property type="nucleotide sequence ID" value="NZ_VWSH01000001.1"/>
</dbReference>
<accession>A0A5M6CNR3</accession>
<reference evidence="3 4" key="1">
    <citation type="submission" date="2019-09" db="EMBL/GenBank/DDBJ databases">
        <title>Genome sequence and assembly of Taibaiella sp.</title>
        <authorList>
            <person name="Chhetri G."/>
        </authorList>
    </citation>
    <scope>NUCLEOTIDE SEQUENCE [LARGE SCALE GENOMIC DNA]</scope>
    <source>
        <strain evidence="3 4">KVB11</strain>
    </source>
</reference>
<feature type="transmembrane region" description="Helical" evidence="1">
    <location>
        <begin position="70"/>
        <end position="90"/>
    </location>
</feature>
<name>A0A5M6CNR3_9BACT</name>
<evidence type="ECO:0000313" key="4">
    <source>
        <dbReference type="Proteomes" id="UP000323632"/>
    </source>
</evidence>
<sequence length="363" mass="41482">MEVTTSLPKFPNVKNSVQNSLHRELKNRVQQYFIDNNIKQTGNFGLWHKAIVLVLGFSALYLHLLIAQPAWYWALLECALLGAIIASIGFNVMHDGGHGSFSENKGMNKIASYASSMMGASQFMWNMKHNMIHHTYTNIDGVDDDIDTGIMMRMAPSQKHLKFHRFQHIYFVVLYMFMYVFWVFFSDYNKYFSGKIGIMPLKKMTAGDHIRFWAVKLWHTAVFIVIPIMVVGFSHWLIGFVTLSAVAGFILSIVFQLAHTVEDAHFPLADAESLKMPDEFAAHQIKTTANFATNDKFINWFVGGLNFQIEHHLFPKISHVHYPAISKIVQKVCQEYNLTYVNYPTMTKAVAAHVGFLRDMGKG</sequence>